<comment type="caution">
    <text evidence="2">The sequence shown here is derived from an EMBL/GenBank/DDBJ whole genome shotgun (WGS) entry which is preliminary data.</text>
</comment>
<protein>
    <submittedName>
        <fullName evidence="2">Uncharacterized protein</fullName>
    </submittedName>
</protein>
<feature type="region of interest" description="Disordered" evidence="1">
    <location>
        <begin position="42"/>
        <end position="61"/>
    </location>
</feature>
<sequence>MPQPYALSIIGEQGRKIITFANNSPNFVEVIFTIDGREVKEGKFPDNGTRGYGYPPKLEKPVRKMKDGRPVQLPAHGGKVQAKIFQGVGSYKDEDLDKPTFMRHELVDKFSFRRASDQPITTLEVQY</sequence>
<accession>A0A1F7UU31</accession>
<evidence type="ECO:0000256" key="1">
    <source>
        <dbReference type="SAM" id="MobiDB-lite"/>
    </source>
</evidence>
<evidence type="ECO:0000313" key="2">
    <source>
        <dbReference type="EMBL" id="OGL81177.1"/>
    </source>
</evidence>
<dbReference type="EMBL" id="MGEJ01000009">
    <property type="protein sequence ID" value="OGL81177.1"/>
    <property type="molecule type" value="Genomic_DNA"/>
</dbReference>
<evidence type="ECO:0000313" key="3">
    <source>
        <dbReference type="Proteomes" id="UP000176897"/>
    </source>
</evidence>
<organism evidence="2 3">
    <name type="scientific">Candidatus Uhrbacteria bacterium RIFCSPLOWO2_01_FULL_47_24</name>
    <dbReference type="NCBI Taxonomy" id="1802401"/>
    <lineage>
        <taxon>Bacteria</taxon>
        <taxon>Candidatus Uhriibacteriota</taxon>
    </lineage>
</organism>
<name>A0A1F7UU31_9BACT</name>
<reference evidence="2 3" key="1">
    <citation type="journal article" date="2016" name="Nat. Commun.">
        <title>Thousands of microbial genomes shed light on interconnected biogeochemical processes in an aquifer system.</title>
        <authorList>
            <person name="Anantharaman K."/>
            <person name="Brown C.T."/>
            <person name="Hug L.A."/>
            <person name="Sharon I."/>
            <person name="Castelle C.J."/>
            <person name="Probst A.J."/>
            <person name="Thomas B.C."/>
            <person name="Singh A."/>
            <person name="Wilkins M.J."/>
            <person name="Karaoz U."/>
            <person name="Brodie E.L."/>
            <person name="Williams K.H."/>
            <person name="Hubbard S.S."/>
            <person name="Banfield J.F."/>
        </authorList>
    </citation>
    <scope>NUCLEOTIDE SEQUENCE [LARGE SCALE GENOMIC DNA]</scope>
</reference>
<dbReference type="Proteomes" id="UP000176897">
    <property type="component" value="Unassembled WGS sequence"/>
</dbReference>
<proteinExistence type="predicted"/>
<dbReference type="AlphaFoldDB" id="A0A1F7UU31"/>
<dbReference type="STRING" id="1802401.A3B21_02715"/>
<gene>
    <name evidence="2" type="ORF">A3B21_02715</name>
</gene>